<accession>A0A2H1V5J8</accession>
<name>A0A2H1V5J8_SPOFR</name>
<dbReference type="OrthoDB" id="270970at2759"/>
<dbReference type="InterPro" id="IPR010911">
    <property type="entry name" value="Rab_BD"/>
</dbReference>
<dbReference type="AlphaFoldDB" id="A0A2H1V5J8"/>
<keyword evidence="1" id="KW-0472">Membrane</keyword>
<keyword evidence="1" id="KW-0812">Transmembrane</keyword>
<gene>
    <name evidence="3" type="ORF">SFRICE_011026</name>
</gene>
<evidence type="ECO:0000313" key="3">
    <source>
        <dbReference type="EMBL" id="SOQ36098.1"/>
    </source>
</evidence>
<sequence length="352" mass="39771">MAYSGKRADGSSDADARKQFKHQRRYKCGAGLLGVRSLRVVGESGIGKIRKGVLVRSLELCPVYGNRLTTYYMKLKILMLKCRLRTGWSAARSEPPLTASEREAIAAVVKRAEKIDEVEAKRVGRLVARLESKRCAMLHCCGCVRLSPVTFIDTHGLALVETGSSKICFYMERCLLWIFFNTLLFTMIFTLCRGCFHIHMTPRPETTICGSHKELLLYAPLSPRPRSPDLPAVRRDCATSRSVADLFHLQTHSMLQLDRSDTTASQKTDVNQRLGCVNEVTEGSITPFTIFLIPDSPTILKFLTPKIISLSIFLWYNLVNKQTDHLMVSNRRRPWTLETPEALQGRCWPFGD</sequence>
<dbReference type="EMBL" id="ODYU01000785">
    <property type="protein sequence ID" value="SOQ36098.1"/>
    <property type="molecule type" value="Genomic_DNA"/>
</dbReference>
<dbReference type="Gene3D" id="3.30.40.10">
    <property type="entry name" value="Zinc/RING finger domain, C3HC4 (zinc finger)"/>
    <property type="match status" value="1"/>
</dbReference>
<dbReference type="GO" id="GO:0006886">
    <property type="term" value="P:intracellular protein transport"/>
    <property type="evidence" value="ECO:0007669"/>
    <property type="project" value="InterPro"/>
</dbReference>
<feature type="domain" description="RabBD" evidence="2">
    <location>
        <begin position="91"/>
        <end position="181"/>
    </location>
</feature>
<evidence type="ECO:0000256" key="1">
    <source>
        <dbReference type="SAM" id="Phobius"/>
    </source>
</evidence>
<organism evidence="3">
    <name type="scientific">Spodoptera frugiperda</name>
    <name type="common">Fall armyworm</name>
    <dbReference type="NCBI Taxonomy" id="7108"/>
    <lineage>
        <taxon>Eukaryota</taxon>
        <taxon>Metazoa</taxon>
        <taxon>Ecdysozoa</taxon>
        <taxon>Arthropoda</taxon>
        <taxon>Hexapoda</taxon>
        <taxon>Insecta</taxon>
        <taxon>Pterygota</taxon>
        <taxon>Neoptera</taxon>
        <taxon>Endopterygota</taxon>
        <taxon>Lepidoptera</taxon>
        <taxon>Glossata</taxon>
        <taxon>Ditrysia</taxon>
        <taxon>Noctuoidea</taxon>
        <taxon>Noctuidae</taxon>
        <taxon>Amphipyrinae</taxon>
        <taxon>Spodoptera</taxon>
    </lineage>
</organism>
<dbReference type="GO" id="GO:0031267">
    <property type="term" value="F:small GTPase binding"/>
    <property type="evidence" value="ECO:0007669"/>
    <property type="project" value="InterPro"/>
</dbReference>
<protein>
    <submittedName>
        <fullName evidence="3">SFRICE_011026</fullName>
    </submittedName>
</protein>
<dbReference type="PROSITE" id="PS50916">
    <property type="entry name" value="RABBD"/>
    <property type="match status" value="1"/>
</dbReference>
<evidence type="ECO:0000259" key="2">
    <source>
        <dbReference type="PROSITE" id="PS50916"/>
    </source>
</evidence>
<dbReference type="InterPro" id="IPR013083">
    <property type="entry name" value="Znf_RING/FYVE/PHD"/>
</dbReference>
<proteinExistence type="predicted"/>
<reference evidence="3" key="1">
    <citation type="submission" date="2016-07" db="EMBL/GenBank/DDBJ databases">
        <authorList>
            <person name="Bretaudeau A."/>
        </authorList>
    </citation>
    <scope>NUCLEOTIDE SEQUENCE</scope>
    <source>
        <strain evidence="3">Rice</strain>
        <tissue evidence="3">Whole body</tissue>
    </source>
</reference>
<keyword evidence="1" id="KW-1133">Transmembrane helix</keyword>
<feature type="transmembrane region" description="Helical" evidence="1">
    <location>
        <begin position="175"/>
        <end position="196"/>
    </location>
</feature>